<gene>
    <name evidence="1" type="ordered locus">Ccan_19950</name>
</gene>
<accession>F9YTR6</accession>
<dbReference type="HOGENOM" id="CLU_3341810_0_0_10"/>
<sequence length="37" mass="4290">MLKYKNISDNDNDSQKISANIDFVFQINILHLLVNPN</sequence>
<protein>
    <submittedName>
        <fullName evidence="1">Uncharacterized protein</fullName>
    </submittedName>
</protein>
<dbReference type="STRING" id="860228.Ccan_19950"/>
<dbReference type="Proteomes" id="UP000008895">
    <property type="component" value="Chromosome"/>
</dbReference>
<dbReference type="AlphaFoldDB" id="F9YTR6"/>
<name>F9YTR6_CAPCC</name>
<proteinExistence type="predicted"/>
<dbReference type="KEGG" id="ccm:Ccan_19950"/>
<evidence type="ECO:0000313" key="2">
    <source>
        <dbReference type="Proteomes" id="UP000008895"/>
    </source>
</evidence>
<keyword evidence="2" id="KW-1185">Reference proteome</keyword>
<organism evidence="1 2">
    <name type="scientific">Capnocytophaga canimorsus (strain 5)</name>
    <dbReference type="NCBI Taxonomy" id="860228"/>
    <lineage>
        <taxon>Bacteria</taxon>
        <taxon>Pseudomonadati</taxon>
        <taxon>Bacteroidota</taxon>
        <taxon>Flavobacteriia</taxon>
        <taxon>Flavobacteriales</taxon>
        <taxon>Flavobacteriaceae</taxon>
        <taxon>Capnocytophaga</taxon>
    </lineage>
</organism>
<reference evidence="1 2" key="1">
    <citation type="journal article" date="2011" name="J. Bacteriol.">
        <title>Complete genome sequence of the dog commensal and human pathogen Capnocytophaga canimorsus strain 5.</title>
        <authorList>
            <person name="Manfredi P."/>
            <person name="Pagni M."/>
            <person name="Cornelis G.R."/>
        </authorList>
    </citation>
    <scope>NUCLEOTIDE SEQUENCE [LARGE SCALE GENOMIC DNA]</scope>
    <source>
        <strain evidence="2">5</strain>
    </source>
</reference>
<evidence type="ECO:0000313" key="1">
    <source>
        <dbReference type="EMBL" id="AEK24111.1"/>
    </source>
</evidence>
<dbReference type="EMBL" id="CP002113">
    <property type="protein sequence ID" value="AEK24111.1"/>
    <property type="molecule type" value="Genomic_DNA"/>
</dbReference>